<dbReference type="Pfam" id="PF13847">
    <property type="entry name" value="Methyltransf_31"/>
    <property type="match status" value="1"/>
</dbReference>
<dbReference type="PANTHER" id="PTHR43591">
    <property type="entry name" value="METHYLTRANSFERASE"/>
    <property type="match status" value="1"/>
</dbReference>
<dbReference type="InterPro" id="IPR029063">
    <property type="entry name" value="SAM-dependent_MTases_sf"/>
</dbReference>
<reference evidence="2 3" key="1">
    <citation type="journal article" date="2016" name="Nat. Commun.">
        <title>Thousands of microbial genomes shed light on interconnected biogeochemical processes in an aquifer system.</title>
        <authorList>
            <person name="Anantharaman K."/>
            <person name="Brown C.T."/>
            <person name="Hug L.A."/>
            <person name="Sharon I."/>
            <person name="Castelle C.J."/>
            <person name="Probst A.J."/>
            <person name="Thomas B.C."/>
            <person name="Singh A."/>
            <person name="Wilkins M.J."/>
            <person name="Karaoz U."/>
            <person name="Brodie E.L."/>
            <person name="Williams K.H."/>
            <person name="Hubbard S.S."/>
            <person name="Banfield J.F."/>
        </authorList>
    </citation>
    <scope>NUCLEOTIDE SEQUENCE [LARGE SCALE GENOMIC DNA]</scope>
</reference>
<evidence type="ECO:0000259" key="1">
    <source>
        <dbReference type="Pfam" id="PF13847"/>
    </source>
</evidence>
<dbReference type="CDD" id="cd02440">
    <property type="entry name" value="AdoMet_MTases"/>
    <property type="match status" value="1"/>
</dbReference>
<dbReference type="InterPro" id="IPR025714">
    <property type="entry name" value="Methyltranfer_dom"/>
</dbReference>
<gene>
    <name evidence="2" type="ORF">A2175_01850</name>
</gene>
<organism evidence="2 3">
    <name type="scientific">Candidatus Nealsonbacteria bacterium RBG_13_42_11</name>
    <dbReference type="NCBI Taxonomy" id="1801663"/>
    <lineage>
        <taxon>Bacteria</taxon>
        <taxon>Candidatus Nealsoniibacteriota</taxon>
    </lineage>
</organism>
<dbReference type="GO" id="GO:0008168">
    <property type="term" value="F:methyltransferase activity"/>
    <property type="evidence" value="ECO:0007669"/>
    <property type="project" value="TreeGrafter"/>
</dbReference>
<dbReference type="Gene3D" id="3.40.50.150">
    <property type="entry name" value="Vaccinia Virus protein VP39"/>
    <property type="match status" value="1"/>
</dbReference>
<sequence>MEGFLNPNEVLKELKLREEMSAADFGSGSGGWVIPLAKQLEEGKVYAVDILKEPLSALKAKLSLEKITNVQLVSADVEKGTDIFEDSCDLVLMTNLLFEVSDKKKVLEEGKRILKKGGRILVVDWKIKAPLGPKEGRVSPQEVKNIALDLNLRVEKEFDAGSFHYGLIFIK</sequence>
<dbReference type="PANTHER" id="PTHR43591:SF24">
    <property type="entry name" value="2-METHOXY-6-POLYPRENYL-1,4-BENZOQUINOL METHYLASE, MITOCHONDRIAL"/>
    <property type="match status" value="1"/>
</dbReference>
<evidence type="ECO:0000313" key="3">
    <source>
        <dbReference type="Proteomes" id="UP000176755"/>
    </source>
</evidence>
<proteinExistence type="predicted"/>
<evidence type="ECO:0000313" key="2">
    <source>
        <dbReference type="EMBL" id="OGZ18573.1"/>
    </source>
</evidence>
<comment type="caution">
    <text evidence="2">The sequence shown here is derived from an EMBL/GenBank/DDBJ whole genome shotgun (WGS) entry which is preliminary data.</text>
</comment>
<accession>A0A1G2DYG4</accession>
<dbReference type="STRING" id="1801663.A2175_01850"/>
<name>A0A1G2DYG4_9BACT</name>
<dbReference type="AlphaFoldDB" id="A0A1G2DYG4"/>
<protein>
    <recommendedName>
        <fullName evidence="1">Methyltransferase domain-containing protein</fullName>
    </recommendedName>
</protein>
<feature type="domain" description="Methyltransferase" evidence="1">
    <location>
        <begin position="18"/>
        <end position="131"/>
    </location>
</feature>
<dbReference type="SUPFAM" id="SSF53335">
    <property type="entry name" value="S-adenosyl-L-methionine-dependent methyltransferases"/>
    <property type="match status" value="1"/>
</dbReference>
<dbReference type="EMBL" id="MHLY01000011">
    <property type="protein sequence ID" value="OGZ18573.1"/>
    <property type="molecule type" value="Genomic_DNA"/>
</dbReference>
<dbReference type="Proteomes" id="UP000176755">
    <property type="component" value="Unassembled WGS sequence"/>
</dbReference>